<dbReference type="InterPro" id="IPR015991">
    <property type="entry name" value="TatD/YcfH-like"/>
</dbReference>
<accession>A0A0D2J9M7</accession>
<dbReference type="NCBIfam" id="TIGR00010">
    <property type="entry name" value="YchF/TatD family DNA exonuclease"/>
    <property type="match status" value="1"/>
</dbReference>
<dbReference type="AlphaFoldDB" id="A0A0D2J9M7"/>
<dbReference type="PANTHER" id="PTHR46124">
    <property type="entry name" value="D-AMINOACYL-TRNA DEACYLASE"/>
    <property type="match status" value="1"/>
</dbReference>
<protein>
    <recommendedName>
        <fullName evidence="7">Hydrolase TatD</fullName>
    </recommendedName>
</protein>
<dbReference type="GO" id="GO:0004536">
    <property type="term" value="F:DNA nuclease activity"/>
    <property type="evidence" value="ECO:0007669"/>
    <property type="project" value="InterPro"/>
</dbReference>
<dbReference type="Pfam" id="PF01026">
    <property type="entry name" value="TatD_DNase"/>
    <property type="match status" value="1"/>
</dbReference>
<dbReference type="PATRIC" id="fig|1429043.3.peg.4140"/>
<dbReference type="STRING" id="1429043.X474_19540"/>
<keyword evidence="3" id="KW-0378">Hydrolase</keyword>
<dbReference type="InterPro" id="IPR032466">
    <property type="entry name" value="Metal_Hydrolase"/>
</dbReference>
<dbReference type="Proteomes" id="UP000032233">
    <property type="component" value="Unassembled WGS sequence"/>
</dbReference>
<feature type="binding site" evidence="4">
    <location>
        <position position="200"/>
    </location>
    <ligand>
        <name>a divalent metal cation</name>
        <dbReference type="ChEBI" id="CHEBI:60240"/>
        <label>1</label>
    </ligand>
</feature>
<dbReference type="Gene3D" id="3.20.20.140">
    <property type="entry name" value="Metal-dependent hydrolases"/>
    <property type="match status" value="1"/>
</dbReference>
<dbReference type="GO" id="GO:0005829">
    <property type="term" value="C:cytosol"/>
    <property type="evidence" value="ECO:0007669"/>
    <property type="project" value="TreeGrafter"/>
</dbReference>
<dbReference type="InParanoid" id="A0A0D2J9M7"/>
<evidence type="ECO:0000256" key="4">
    <source>
        <dbReference type="PIRSR" id="PIRSR005902-1"/>
    </source>
</evidence>
<dbReference type="PROSITE" id="PS01137">
    <property type="entry name" value="TATD_1"/>
    <property type="match status" value="1"/>
</dbReference>
<dbReference type="EMBL" id="AZAC01000033">
    <property type="protein sequence ID" value="KIX12396.1"/>
    <property type="molecule type" value="Genomic_DNA"/>
</dbReference>
<dbReference type="GO" id="GO:0046872">
    <property type="term" value="F:metal ion binding"/>
    <property type="evidence" value="ECO:0007669"/>
    <property type="project" value="UniProtKB-KW"/>
</dbReference>
<keyword evidence="2 4" id="KW-0479">Metal-binding</keyword>
<comment type="caution">
    <text evidence="5">The sequence shown here is derived from an EMBL/GenBank/DDBJ whole genome shotgun (WGS) entry which is preliminary data.</text>
</comment>
<feature type="binding site" evidence="4">
    <location>
        <position position="89"/>
    </location>
    <ligand>
        <name>a divalent metal cation</name>
        <dbReference type="ChEBI" id="CHEBI:60240"/>
        <label>1</label>
    </ligand>
</feature>
<sequence>MIIDSHAHLDLLEDPQAALDRARQAKVIHVVAIGVDLETSVKAAEFAEKEKDVSFCPGIHPHDAAGAPPDFPKQLLELAQNKGAVGWGECGLDYFYNKSPKEIQRRVFSEQIEAAKKAGLPLVIHDREAHEEILALLAEQDAGQVGGVIHCFSGDEIIAQKALDLGFHLGITGTITFPKSEGLRRAVAITPLDRLLVETDCPFLAPVPKRGKPNEPSYLPYTVAALARVLEKDPEKLALATSQNTNRLFGLNLDLEETKCTA</sequence>
<dbReference type="RefSeq" id="WP_044350755.1">
    <property type="nucleotide sequence ID" value="NZ_AZAC01000033.1"/>
</dbReference>
<dbReference type="GO" id="GO:0016788">
    <property type="term" value="F:hydrolase activity, acting on ester bonds"/>
    <property type="evidence" value="ECO:0007669"/>
    <property type="project" value="InterPro"/>
</dbReference>
<feature type="binding site" evidence="4">
    <location>
        <position position="150"/>
    </location>
    <ligand>
        <name>a divalent metal cation</name>
        <dbReference type="ChEBI" id="CHEBI:60240"/>
        <label>2</label>
    </ligand>
</feature>
<dbReference type="InterPro" id="IPR001130">
    <property type="entry name" value="TatD-like"/>
</dbReference>
<evidence type="ECO:0008006" key="7">
    <source>
        <dbReference type="Google" id="ProtNLM"/>
    </source>
</evidence>
<evidence type="ECO:0000313" key="5">
    <source>
        <dbReference type="EMBL" id="KIX12396.1"/>
    </source>
</evidence>
<organism evidence="5 6">
    <name type="scientific">Dethiosulfatarculus sandiegensis</name>
    <dbReference type="NCBI Taxonomy" id="1429043"/>
    <lineage>
        <taxon>Bacteria</taxon>
        <taxon>Pseudomonadati</taxon>
        <taxon>Thermodesulfobacteriota</taxon>
        <taxon>Desulfarculia</taxon>
        <taxon>Desulfarculales</taxon>
        <taxon>Desulfarculaceae</taxon>
        <taxon>Dethiosulfatarculus</taxon>
    </lineage>
</organism>
<name>A0A0D2J9M7_9BACT</name>
<proteinExistence type="inferred from homology"/>
<dbReference type="PROSITE" id="PS01090">
    <property type="entry name" value="TATD_2"/>
    <property type="match status" value="1"/>
</dbReference>
<dbReference type="CDD" id="cd01310">
    <property type="entry name" value="TatD_DNAse"/>
    <property type="match status" value="1"/>
</dbReference>
<evidence type="ECO:0000256" key="2">
    <source>
        <dbReference type="ARBA" id="ARBA00022723"/>
    </source>
</evidence>
<evidence type="ECO:0000256" key="1">
    <source>
        <dbReference type="ARBA" id="ARBA00009275"/>
    </source>
</evidence>
<evidence type="ECO:0000256" key="3">
    <source>
        <dbReference type="ARBA" id="ARBA00022801"/>
    </source>
</evidence>
<dbReference type="InterPro" id="IPR018228">
    <property type="entry name" value="DNase_TatD-rel_CS"/>
</dbReference>
<dbReference type="SUPFAM" id="SSF51556">
    <property type="entry name" value="Metallo-dependent hydrolases"/>
    <property type="match status" value="1"/>
</dbReference>
<dbReference type="FunCoup" id="A0A0D2J9M7">
    <property type="interactions" value="496"/>
</dbReference>
<dbReference type="FunFam" id="3.20.20.140:FF:000005">
    <property type="entry name" value="TatD family hydrolase"/>
    <property type="match status" value="1"/>
</dbReference>
<reference evidence="5 6" key="1">
    <citation type="submission" date="2013-11" db="EMBL/GenBank/DDBJ databases">
        <title>Metagenomic analysis of a methanogenic consortium involved in long chain n-alkane degradation.</title>
        <authorList>
            <person name="Davidova I.A."/>
            <person name="Callaghan A.V."/>
            <person name="Wawrik B."/>
            <person name="Pruitt S."/>
            <person name="Marks C."/>
            <person name="Duncan K.E."/>
            <person name="Suflita J.M."/>
        </authorList>
    </citation>
    <scope>NUCLEOTIDE SEQUENCE [LARGE SCALE GENOMIC DNA]</scope>
    <source>
        <strain evidence="5 6">SPR</strain>
    </source>
</reference>
<evidence type="ECO:0000313" key="6">
    <source>
        <dbReference type="Proteomes" id="UP000032233"/>
    </source>
</evidence>
<feature type="binding site" evidence="4">
    <location>
        <position position="6"/>
    </location>
    <ligand>
        <name>a divalent metal cation</name>
        <dbReference type="ChEBI" id="CHEBI:60240"/>
        <label>1</label>
    </ligand>
</feature>
<dbReference type="PANTHER" id="PTHR46124:SF2">
    <property type="entry name" value="D-AMINOACYL-TRNA DEACYLASE"/>
    <property type="match status" value="1"/>
</dbReference>
<feature type="binding site" evidence="4">
    <location>
        <position position="8"/>
    </location>
    <ligand>
        <name>a divalent metal cation</name>
        <dbReference type="ChEBI" id="CHEBI:60240"/>
        <label>1</label>
    </ligand>
</feature>
<dbReference type="PROSITE" id="PS01091">
    <property type="entry name" value="TATD_3"/>
    <property type="match status" value="1"/>
</dbReference>
<gene>
    <name evidence="5" type="ORF">X474_19540</name>
</gene>
<keyword evidence="6" id="KW-1185">Reference proteome</keyword>
<dbReference type="PIRSF" id="PIRSF005902">
    <property type="entry name" value="DNase_TatD"/>
    <property type="match status" value="1"/>
</dbReference>
<feature type="binding site" evidence="4">
    <location>
        <position position="125"/>
    </location>
    <ligand>
        <name>a divalent metal cation</name>
        <dbReference type="ChEBI" id="CHEBI:60240"/>
        <label>2</label>
    </ligand>
</feature>
<comment type="similarity">
    <text evidence="1">Belongs to the metallo-dependent hydrolases superfamily. TatD-type hydrolase family.</text>
</comment>